<dbReference type="EMBL" id="ML996565">
    <property type="protein sequence ID" value="KAF2763337.1"/>
    <property type="molecule type" value="Genomic_DNA"/>
</dbReference>
<evidence type="ECO:0000256" key="1">
    <source>
        <dbReference type="ARBA" id="ARBA00004141"/>
    </source>
</evidence>
<dbReference type="GeneID" id="54490008"/>
<name>A0A6A6WM89_9PEZI</name>
<keyword evidence="4 6" id="KW-0472">Membrane</keyword>
<dbReference type="GO" id="GO:0016020">
    <property type="term" value="C:membrane"/>
    <property type="evidence" value="ECO:0007669"/>
    <property type="project" value="UniProtKB-SubCell"/>
</dbReference>
<protein>
    <submittedName>
        <fullName evidence="8">MFS general substrate transporter</fullName>
    </submittedName>
</protein>
<comment type="subcellular location">
    <subcellularLocation>
        <location evidence="1">Membrane</location>
        <topology evidence="1">Multi-pass membrane protein</topology>
    </subcellularLocation>
</comment>
<keyword evidence="2 6" id="KW-0812">Transmembrane</keyword>
<dbReference type="SUPFAM" id="SSF103473">
    <property type="entry name" value="MFS general substrate transporter"/>
    <property type="match status" value="1"/>
</dbReference>
<feature type="transmembrane region" description="Helical" evidence="6">
    <location>
        <begin position="129"/>
        <end position="152"/>
    </location>
</feature>
<accession>A0A6A6WM89</accession>
<feature type="transmembrane region" description="Helical" evidence="6">
    <location>
        <begin position="394"/>
        <end position="419"/>
    </location>
</feature>
<dbReference type="Gene3D" id="1.20.1720.10">
    <property type="entry name" value="Multidrug resistance protein D"/>
    <property type="match status" value="1"/>
</dbReference>
<feature type="transmembrane region" description="Helical" evidence="6">
    <location>
        <begin position="306"/>
        <end position="328"/>
    </location>
</feature>
<feature type="transmembrane region" description="Helical" evidence="6">
    <location>
        <begin position="470"/>
        <end position="489"/>
    </location>
</feature>
<feature type="transmembrane region" description="Helical" evidence="6">
    <location>
        <begin position="369"/>
        <end position="388"/>
    </location>
</feature>
<dbReference type="PROSITE" id="PS50850">
    <property type="entry name" value="MFS"/>
    <property type="match status" value="1"/>
</dbReference>
<dbReference type="Pfam" id="PF07690">
    <property type="entry name" value="MFS_1"/>
    <property type="match status" value="1"/>
</dbReference>
<feature type="transmembrane region" description="Helical" evidence="6">
    <location>
        <begin position="76"/>
        <end position="94"/>
    </location>
</feature>
<dbReference type="PANTHER" id="PTHR42718:SF36">
    <property type="entry name" value="MULTIDRUG TRANSPORTER, PUTATIVE (AFU_ORTHOLOGUE AFUA_4G13820)-RELATED"/>
    <property type="match status" value="1"/>
</dbReference>
<feature type="transmembrane region" description="Helical" evidence="6">
    <location>
        <begin position="195"/>
        <end position="215"/>
    </location>
</feature>
<feature type="transmembrane region" description="Helical" evidence="6">
    <location>
        <begin position="340"/>
        <end position="362"/>
    </location>
</feature>
<feature type="region of interest" description="Disordered" evidence="5">
    <location>
        <begin position="1"/>
        <end position="24"/>
    </location>
</feature>
<dbReference type="RefSeq" id="XP_033605788.1">
    <property type="nucleotide sequence ID" value="XM_033748954.1"/>
</dbReference>
<dbReference type="OrthoDB" id="2130629at2759"/>
<feature type="compositionally biased region" description="Basic and acidic residues" evidence="5">
    <location>
        <begin position="1"/>
        <end position="13"/>
    </location>
</feature>
<evidence type="ECO:0000256" key="5">
    <source>
        <dbReference type="SAM" id="MobiDB-lite"/>
    </source>
</evidence>
<feature type="transmembrane region" description="Helical" evidence="6">
    <location>
        <begin position="431"/>
        <end position="450"/>
    </location>
</feature>
<dbReference type="Gene3D" id="1.20.1250.20">
    <property type="entry name" value="MFS general substrate transporter like domains"/>
    <property type="match status" value="1"/>
</dbReference>
<dbReference type="InterPro" id="IPR011701">
    <property type="entry name" value="MFS"/>
</dbReference>
<feature type="transmembrane region" description="Helical" evidence="6">
    <location>
        <begin position="34"/>
        <end position="56"/>
    </location>
</feature>
<organism evidence="8 9">
    <name type="scientific">Pseudovirgaria hyperparasitica</name>
    <dbReference type="NCBI Taxonomy" id="470096"/>
    <lineage>
        <taxon>Eukaryota</taxon>
        <taxon>Fungi</taxon>
        <taxon>Dikarya</taxon>
        <taxon>Ascomycota</taxon>
        <taxon>Pezizomycotina</taxon>
        <taxon>Dothideomycetes</taxon>
        <taxon>Dothideomycetes incertae sedis</taxon>
        <taxon>Acrospermales</taxon>
        <taxon>Acrospermaceae</taxon>
        <taxon>Pseudovirgaria</taxon>
    </lineage>
</organism>
<dbReference type="GO" id="GO:0022857">
    <property type="term" value="F:transmembrane transporter activity"/>
    <property type="evidence" value="ECO:0007669"/>
    <property type="project" value="InterPro"/>
</dbReference>
<feature type="transmembrane region" description="Helical" evidence="6">
    <location>
        <begin position="235"/>
        <end position="252"/>
    </location>
</feature>
<feature type="transmembrane region" description="Helical" evidence="6">
    <location>
        <begin position="164"/>
        <end position="183"/>
    </location>
</feature>
<dbReference type="Proteomes" id="UP000799437">
    <property type="component" value="Unassembled WGS sequence"/>
</dbReference>
<evidence type="ECO:0000256" key="3">
    <source>
        <dbReference type="ARBA" id="ARBA00022989"/>
    </source>
</evidence>
<gene>
    <name evidence="8" type="ORF">EJ05DRAFT_530178</name>
</gene>
<dbReference type="InterPro" id="IPR036259">
    <property type="entry name" value="MFS_trans_sf"/>
</dbReference>
<feature type="domain" description="Major facilitator superfamily (MFS) profile" evidence="7">
    <location>
        <begin position="32"/>
        <end position="493"/>
    </location>
</feature>
<keyword evidence="9" id="KW-1185">Reference proteome</keyword>
<evidence type="ECO:0000313" key="9">
    <source>
        <dbReference type="Proteomes" id="UP000799437"/>
    </source>
</evidence>
<feature type="transmembrane region" description="Helical" evidence="6">
    <location>
        <begin position="101"/>
        <end position="123"/>
    </location>
</feature>
<keyword evidence="3 6" id="KW-1133">Transmembrane helix</keyword>
<feature type="transmembrane region" description="Helical" evidence="6">
    <location>
        <begin position="264"/>
        <end position="285"/>
    </location>
</feature>
<dbReference type="PANTHER" id="PTHR42718">
    <property type="entry name" value="MAJOR FACILITATOR SUPERFAMILY MULTIDRUG TRANSPORTER MFSC"/>
    <property type="match status" value="1"/>
</dbReference>
<dbReference type="InterPro" id="IPR020846">
    <property type="entry name" value="MFS_dom"/>
</dbReference>
<dbReference type="AlphaFoldDB" id="A0A6A6WM89"/>
<evidence type="ECO:0000259" key="7">
    <source>
        <dbReference type="PROSITE" id="PS50850"/>
    </source>
</evidence>
<evidence type="ECO:0000256" key="2">
    <source>
        <dbReference type="ARBA" id="ARBA00022692"/>
    </source>
</evidence>
<evidence type="ECO:0000256" key="6">
    <source>
        <dbReference type="SAM" id="Phobius"/>
    </source>
</evidence>
<reference evidence="8" key="1">
    <citation type="journal article" date="2020" name="Stud. Mycol.">
        <title>101 Dothideomycetes genomes: a test case for predicting lifestyles and emergence of pathogens.</title>
        <authorList>
            <person name="Haridas S."/>
            <person name="Albert R."/>
            <person name="Binder M."/>
            <person name="Bloem J."/>
            <person name="Labutti K."/>
            <person name="Salamov A."/>
            <person name="Andreopoulos B."/>
            <person name="Baker S."/>
            <person name="Barry K."/>
            <person name="Bills G."/>
            <person name="Bluhm B."/>
            <person name="Cannon C."/>
            <person name="Castanera R."/>
            <person name="Culley D."/>
            <person name="Daum C."/>
            <person name="Ezra D."/>
            <person name="Gonzalez J."/>
            <person name="Henrissat B."/>
            <person name="Kuo A."/>
            <person name="Liang C."/>
            <person name="Lipzen A."/>
            <person name="Lutzoni F."/>
            <person name="Magnuson J."/>
            <person name="Mondo S."/>
            <person name="Nolan M."/>
            <person name="Ohm R."/>
            <person name="Pangilinan J."/>
            <person name="Park H.-J."/>
            <person name="Ramirez L."/>
            <person name="Alfaro M."/>
            <person name="Sun H."/>
            <person name="Tritt A."/>
            <person name="Yoshinaga Y."/>
            <person name="Zwiers L.-H."/>
            <person name="Turgeon B."/>
            <person name="Goodwin S."/>
            <person name="Spatafora J."/>
            <person name="Crous P."/>
            <person name="Grigoriev I."/>
        </authorList>
    </citation>
    <scope>NUCLEOTIDE SEQUENCE</scope>
    <source>
        <strain evidence="8">CBS 121739</strain>
    </source>
</reference>
<sequence length="512" mass="55872">MLRQAESMERTPDTEQSDDIDDYGRRRPEIFSSFAKELGLCFAIMSSQVMAEYFISGFNVIVPTLTKDLSIPIAESIWPASAFALTAGSSLLIFGRLADIYGGYVVFIGGLVWSFIWSLVAGFSQNRLMLIFARALQGFGPAAFLSSGVMILGSSYRPGPRKNLVFSIYGGCAPVGFFSGIFFSGLSAQYLNWRWYFWIGTILTGVSLLLGLFFIQSDFHARQKANSMAEVKMDWAGGVFLFSGLILVVFAVNDGAHAPQNWGTSYIIVCFIVGIFVLGVTVYTEGWYAEQPLLPSSLFKVPQMKALITALFFSYGVLGTWLLYTTFYTSSIMGVRPMQLVAWFLPFAIGGLVLSAFGGLILHKAPGKVFLAISGAAWVLAPLLLAIAPPGASYWAFIFPAMICGTIGIDITYNVANVFITTKLAEREQGLAGAVCNSILFLGVSFFLGFADLTAQQTEAYGLRKSYQAVFWYAVCCAAVALVLILTFVNVEAARTEERADDQLESGSIRES</sequence>
<evidence type="ECO:0000313" key="8">
    <source>
        <dbReference type="EMBL" id="KAF2763337.1"/>
    </source>
</evidence>
<proteinExistence type="predicted"/>
<evidence type="ECO:0000256" key="4">
    <source>
        <dbReference type="ARBA" id="ARBA00023136"/>
    </source>
</evidence>